<sequence>MFNRDALAEVKARRAIRELTALNISVPQPVKDQLDQLDTLAAAAPKHPGDQALIEATIAGDPDQIMKEAIALATHEHRQRAHAAAVQRAGAAVSAALRANRKPIVDALTEQAQQAANRVAAARNLGDTTVESLVLAGRHDDASLLAAVGANRQVFRRLVGWADRNLGQLLPVSDPDSAPE</sequence>
<keyword evidence="2" id="KW-1185">Reference proteome</keyword>
<dbReference type="STRING" id="188915.AWC02_14940"/>
<dbReference type="AlphaFoldDB" id="A0A1X1TJ42"/>
<protein>
    <submittedName>
        <fullName evidence="1">Uncharacterized protein</fullName>
    </submittedName>
</protein>
<name>A0A1X1TJ42_9MYCO</name>
<dbReference type="Proteomes" id="UP000193465">
    <property type="component" value="Unassembled WGS sequence"/>
</dbReference>
<dbReference type="EMBL" id="LQOT01000048">
    <property type="protein sequence ID" value="ORV44540.1"/>
    <property type="molecule type" value="Genomic_DNA"/>
</dbReference>
<evidence type="ECO:0000313" key="2">
    <source>
        <dbReference type="Proteomes" id="UP000193465"/>
    </source>
</evidence>
<dbReference type="RefSeq" id="WP_085129529.1">
    <property type="nucleotide sequence ID" value="NZ_LQOT01000048.1"/>
</dbReference>
<gene>
    <name evidence="1" type="ORF">AWC02_14940</name>
</gene>
<comment type="caution">
    <text evidence="1">The sequence shown here is derived from an EMBL/GenBank/DDBJ whole genome shotgun (WGS) entry which is preliminary data.</text>
</comment>
<organism evidence="1 2">
    <name type="scientific">Mycolicibacter engbaekii</name>
    <dbReference type="NCBI Taxonomy" id="188915"/>
    <lineage>
        <taxon>Bacteria</taxon>
        <taxon>Bacillati</taxon>
        <taxon>Actinomycetota</taxon>
        <taxon>Actinomycetes</taxon>
        <taxon>Mycobacteriales</taxon>
        <taxon>Mycobacteriaceae</taxon>
        <taxon>Mycolicibacter</taxon>
    </lineage>
</organism>
<proteinExistence type="predicted"/>
<accession>A0A1X1TJ42</accession>
<evidence type="ECO:0000313" key="1">
    <source>
        <dbReference type="EMBL" id="ORV44540.1"/>
    </source>
</evidence>
<reference evidence="1 2" key="1">
    <citation type="submission" date="2016-01" db="EMBL/GenBank/DDBJ databases">
        <title>The new phylogeny of the genus Mycobacterium.</title>
        <authorList>
            <person name="Tarcisio F."/>
            <person name="Conor M."/>
            <person name="Antonella G."/>
            <person name="Elisabetta G."/>
            <person name="Giulia F.S."/>
            <person name="Sara T."/>
            <person name="Anna F."/>
            <person name="Clotilde B."/>
            <person name="Roberto B."/>
            <person name="Veronica D.S."/>
            <person name="Fabio R."/>
            <person name="Monica P."/>
            <person name="Olivier J."/>
            <person name="Enrico T."/>
            <person name="Nicola S."/>
        </authorList>
    </citation>
    <scope>NUCLEOTIDE SEQUENCE [LARGE SCALE GENOMIC DNA]</scope>
    <source>
        <strain evidence="1 2">ATCC 27353</strain>
    </source>
</reference>